<accession>A0A239LDH7</accession>
<evidence type="ECO:0000313" key="2">
    <source>
        <dbReference type="Proteomes" id="UP000198339"/>
    </source>
</evidence>
<gene>
    <name evidence="1" type="ORF">SAMN06295955_12221</name>
</gene>
<dbReference type="Proteomes" id="UP000198339">
    <property type="component" value="Unassembled WGS sequence"/>
</dbReference>
<organism evidence="1 2">
    <name type="scientific">Sphingopyxis indica</name>
    <dbReference type="NCBI Taxonomy" id="436663"/>
    <lineage>
        <taxon>Bacteria</taxon>
        <taxon>Pseudomonadati</taxon>
        <taxon>Pseudomonadota</taxon>
        <taxon>Alphaproteobacteria</taxon>
        <taxon>Sphingomonadales</taxon>
        <taxon>Sphingomonadaceae</taxon>
        <taxon>Sphingopyxis</taxon>
    </lineage>
</organism>
<dbReference type="AlphaFoldDB" id="A0A239LDH7"/>
<protein>
    <submittedName>
        <fullName evidence="1">Uncharacterized protein</fullName>
    </submittedName>
</protein>
<name>A0A239LDH7_9SPHN</name>
<sequence length="44" mass="5049">MRLKHRLAPCRHSGESRNLAVAFYREREIPAFAGMTIQMKKSGC</sequence>
<reference evidence="1 2" key="1">
    <citation type="submission" date="2017-06" db="EMBL/GenBank/DDBJ databases">
        <authorList>
            <person name="Kim H.J."/>
            <person name="Triplett B.A."/>
        </authorList>
    </citation>
    <scope>NUCLEOTIDE SEQUENCE [LARGE SCALE GENOMIC DNA]</scope>
    <source>
        <strain evidence="1 2">DS15</strain>
    </source>
</reference>
<keyword evidence="2" id="KW-1185">Reference proteome</keyword>
<evidence type="ECO:0000313" key="1">
    <source>
        <dbReference type="EMBL" id="SNT28365.1"/>
    </source>
</evidence>
<dbReference type="EMBL" id="FZPA01000022">
    <property type="protein sequence ID" value="SNT28365.1"/>
    <property type="molecule type" value="Genomic_DNA"/>
</dbReference>
<proteinExistence type="predicted"/>